<dbReference type="EMBL" id="CAJOBH010235951">
    <property type="protein sequence ID" value="CAF5090495.1"/>
    <property type="molecule type" value="Genomic_DNA"/>
</dbReference>
<dbReference type="GO" id="GO:0008374">
    <property type="term" value="F:O-acyltransferase activity"/>
    <property type="evidence" value="ECO:0007669"/>
    <property type="project" value="InterPro"/>
</dbReference>
<organism evidence="1 3">
    <name type="scientific">Rotaria magnacalcarata</name>
    <dbReference type="NCBI Taxonomy" id="392030"/>
    <lineage>
        <taxon>Eukaryota</taxon>
        <taxon>Metazoa</taxon>
        <taxon>Spiralia</taxon>
        <taxon>Gnathifera</taxon>
        <taxon>Rotifera</taxon>
        <taxon>Eurotatoria</taxon>
        <taxon>Bdelloidea</taxon>
        <taxon>Philodinida</taxon>
        <taxon>Philodinidae</taxon>
        <taxon>Rotaria</taxon>
    </lineage>
</organism>
<dbReference type="Proteomes" id="UP000681720">
    <property type="component" value="Unassembled WGS sequence"/>
</dbReference>
<accession>A0A8S3EXB2</accession>
<dbReference type="AlphaFoldDB" id="A0A8S3EXB2"/>
<dbReference type="Gene3D" id="3.40.50.1820">
    <property type="entry name" value="alpha/beta hydrolase"/>
    <property type="match status" value="1"/>
</dbReference>
<proteinExistence type="predicted"/>
<comment type="caution">
    <text evidence="1">The sequence shown here is derived from an EMBL/GenBank/DDBJ whole genome shotgun (WGS) entry which is preliminary data.</text>
</comment>
<dbReference type="EMBL" id="CAJOBJ010334865">
    <property type="protein sequence ID" value="CAF5187616.1"/>
    <property type="molecule type" value="Genomic_DNA"/>
</dbReference>
<evidence type="ECO:0000313" key="2">
    <source>
        <dbReference type="EMBL" id="CAF5187616.1"/>
    </source>
</evidence>
<name>A0A8S3EXB2_9BILA</name>
<reference evidence="1" key="1">
    <citation type="submission" date="2021-02" db="EMBL/GenBank/DDBJ databases">
        <authorList>
            <person name="Nowell W R."/>
        </authorList>
    </citation>
    <scope>NUCLEOTIDE SEQUENCE</scope>
</reference>
<evidence type="ECO:0000313" key="1">
    <source>
        <dbReference type="EMBL" id="CAF5090495.1"/>
    </source>
</evidence>
<protein>
    <submittedName>
        <fullName evidence="1">Uncharacterized protein</fullName>
    </submittedName>
</protein>
<dbReference type="InterPro" id="IPR003386">
    <property type="entry name" value="LACT/PDAT_acylTrfase"/>
</dbReference>
<dbReference type="Pfam" id="PF02450">
    <property type="entry name" value="LCAT"/>
    <property type="match status" value="1"/>
</dbReference>
<dbReference type="Proteomes" id="UP000681967">
    <property type="component" value="Unassembled WGS sequence"/>
</dbReference>
<gene>
    <name evidence="1" type="ORF">BYL167_LOCUS63098</name>
    <name evidence="2" type="ORF">GIL414_LOCUS71717</name>
</gene>
<sequence>MCGESTAYSSKFDERSFQIHGVSPIRIRPYQRSAPSTAFVMPSVNFWGEDETIVVAPKRNYTVNDFKEFFDDIEFPIGYEYWLNNKDLLQELTPPEVELHEIYSLQMPTPGVFLYNNRTFPDIQPAILPDDGDGTVNKRSLLGFKNWEGKQEQDILSLELVGVEHLAILRHPTTVNYVKQVVTGQFDKK</sequence>
<dbReference type="GO" id="GO:0006629">
    <property type="term" value="P:lipid metabolic process"/>
    <property type="evidence" value="ECO:0007669"/>
    <property type="project" value="InterPro"/>
</dbReference>
<evidence type="ECO:0000313" key="3">
    <source>
        <dbReference type="Proteomes" id="UP000681967"/>
    </source>
</evidence>
<dbReference type="InterPro" id="IPR029058">
    <property type="entry name" value="AB_hydrolase_fold"/>
</dbReference>
<dbReference type="PANTHER" id="PTHR11440">
    <property type="entry name" value="LECITHIN-CHOLESTEROL ACYLTRANSFERASE-RELATED"/>
    <property type="match status" value="1"/>
</dbReference>